<dbReference type="RefSeq" id="WP_181613682.1">
    <property type="nucleotide sequence ID" value="NZ_BAABAM010000004.1"/>
</dbReference>
<dbReference type="InterPro" id="IPR012312">
    <property type="entry name" value="Hemerythrin-like"/>
</dbReference>
<reference evidence="2 3" key="1">
    <citation type="submission" date="2020-07" db="EMBL/GenBank/DDBJ databases">
        <title>Genomic Encyclopedia of Type Strains, Phase IV (KMG-IV): sequencing the most valuable type-strain genomes for metagenomic binning, comparative biology and taxonomic classification.</title>
        <authorList>
            <person name="Goeker M."/>
        </authorList>
    </citation>
    <scope>NUCLEOTIDE SEQUENCE [LARGE SCALE GENOMIC DNA]</scope>
    <source>
        <strain evidence="2 3">DSM 45533</strain>
    </source>
</reference>
<dbReference type="Pfam" id="PF01814">
    <property type="entry name" value="Hemerythrin"/>
    <property type="match status" value="1"/>
</dbReference>
<gene>
    <name evidence="2" type="ORF">HNR30_006351</name>
</gene>
<dbReference type="Proteomes" id="UP000530928">
    <property type="component" value="Unassembled WGS sequence"/>
</dbReference>
<dbReference type="CDD" id="cd12108">
    <property type="entry name" value="Hr-like"/>
    <property type="match status" value="1"/>
</dbReference>
<organism evidence="2 3">
    <name type="scientific">Nonomuraea soli</name>
    <dbReference type="NCBI Taxonomy" id="1032476"/>
    <lineage>
        <taxon>Bacteria</taxon>
        <taxon>Bacillati</taxon>
        <taxon>Actinomycetota</taxon>
        <taxon>Actinomycetes</taxon>
        <taxon>Streptosporangiales</taxon>
        <taxon>Streptosporangiaceae</taxon>
        <taxon>Nonomuraea</taxon>
    </lineage>
</organism>
<accession>A0A7W0CPH7</accession>
<dbReference type="EMBL" id="JACDUR010000006">
    <property type="protein sequence ID" value="MBA2894979.1"/>
    <property type="molecule type" value="Genomic_DNA"/>
</dbReference>
<name>A0A7W0CPH7_9ACTN</name>
<protein>
    <submittedName>
        <fullName evidence="2">Hemerythrin-like domain-containing protein</fullName>
    </submittedName>
</protein>
<sequence length="231" mass="26627">MTQLMLPGQAAAPAGPVDLSAMYMVHHAFRRDLTAFCEAVARVPITERATWRALARRWDRFQQILHKHHTGEDTALWPLLRERAAGDLHALATLDGMESEHAEIDPLLVACDAGFGRLGEHADEDARDALLGRLRTLAQRLHRHLEHEESEAMALVQRLLSQADWERLDREFQSAYGMRELPFMASWALYGLRGEQLREVLAKIDSKPLELLWSWWWRRSFERGEKEAFGR</sequence>
<keyword evidence="3" id="KW-1185">Reference proteome</keyword>
<proteinExistence type="predicted"/>
<evidence type="ECO:0000259" key="1">
    <source>
        <dbReference type="Pfam" id="PF01814"/>
    </source>
</evidence>
<dbReference type="AlphaFoldDB" id="A0A7W0CPH7"/>
<evidence type="ECO:0000313" key="3">
    <source>
        <dbReference type="Proteomes" id="UP000530928"/>
    </source>
</evidence>
<feature type="domain" description="Hemerythrin-like" evidence="1">
    <location>
        <begin position="20"/>
        <end position="154"/>
    </location>
</feature>
<evidence type="ECO:0000313" key="2">
    <source>
        <dbReference type="EMBL" id="MBA2894979.1"/>
    </source>
</evidence>
<dbReference type="Gene3D" id="1.20.120.520">
    <property type="entry name" value="nmb1532 protein domain like"/>
    <property type="match status" value="1"/>
</dbReference>
<comment type="caution">
    <text evidence="2">The sequence shown here is derived from an EMBL/GenBank/DDBJ whole genome shotgun (WGS) entry which is preliminary data.</text>
</comment>